<dbReference type="Proteomes" id="UP001498476">
    <property type="component" value="Unassembled WGS sequence"/>
</dbReference>
<feature type="signal peptide" evidence="1">
    <location>
        <begin position="1"/>
        <end position="18"/>
    </location>
</feature>
<dbReference type="EMBL" id="JAZAVJ010000156">
    <property type="protein sequence ID" value="KAK7409308.1"/>
    <property type="molecule type" value="Genomic_DNA"/>
</dbReference>
<evidence type="ECO:0000313" key="3">
    <source>
        <dbReference type="Proteomes" id="UP001498476"/>
    </source>
</evidence>
<accession>A0ABR1GUU3</accession>
<organism evidence="2 3">
    <name type="scientific">Neonectria punicea</name>
    <dbReference type="NCBI Taxonomy" id="979145"/>
    <lineage>
        <taxon>Eukaryota</taxon>
        <taxon>Fungi</taxon>
        <taxon>Dikarya</taxon>
        <taxon>Ascomycota</taxon>
        <taxon>Pezizomycotina</taxon>
        <taxon>Sordariomycetes</taxon>
        <taxon>Hypocreomycetidae</taxon>
        <taxon>Hypocreales</taxon>
        <taxon>Nectriaceae</taxon>
        <taxon>Neonectria</taxon>
    </lineage>
</organism>
<dbReference type="PANTHER" id="PTHR40616">
    <property type="entry name" value="LINALOOL DEHYDRATASE_ISOMERASE DOMAIN-CONTAINING PROTEIN"/>
    <property type="match status" value="1"/>
</dbReference>
<keyword evidence="3" id="KW-1185">Reference proteome</keyword>
<sequence>MLLLPLVLTGLFATGTAADNSTWTENVQGLFSESMTWMDRYYDSSLGYLYDLDREDALRHNTRSSAWYALGLLARNEDNDVDEAEKIIANVIGGQFTDESKQWYGTYQKYPEEPEVGTAVYPARIYSSWDPNWRGFVGTTFIVMLEEYSDRLSDETQELILDSLYHATVGDTYRVGGVNGDNLYPAYSNPAIMRAFVSGWLGHRTNDDNMTTSGEAYAQEIIELFNITDTLSEFNSGTYTGVSLFGLTLWSTYLPEDSVMSKVGPVMLRETWEAVAQLWHPGMKNMAGPWDRAYGYDMNRYLSVMALWFWAYLGKDASSVIDQPEIMTHSADYAWAPLVAVLANAQAELLPDDFFDGLKTFDEDRIFEAQAYYPPYDLDIRNITTSLSEKVTVGGMTYRQTQGGGPTGSSTSFTPAVIQWTTDDEVAFLTLRPTERALRSEVSPGRLSLTYPDGDASTVFTLAVSTFLGKPTLSSLGDIPGLEISVSGNVNTSYSLAFAGENGGSASPAHTFEYWSFTFSMPDEFEGAPNLLLELQPR</sequence>
<evidence type="ECO:0000256" key="1">
    <source>
        <dbReference type="SAM" id="SignalP"/>
    </source>
</evidence>
<feature type="chain" id="PRO_5047403433" description="Linalool dehydratase/isomerase domain-containing protein" evidence="1">
    <location>
        <begin position="19"/>
        <end position="538"/>
    </location>
</feature>
<name>A0ABR1GUU3_9HYPO</name>
<reference evidence="2 3" key="1">
    <citation type="journal article" date="2025" name="Microbiol. Resour. Announc.">
        <title>Draft genome sequences for Neonectria magnoliae and Neonectria punicea, canker pathogens of Liriodendron tulipifera and Acer saccharum in West Virginia.</title>
        <authorList>
            <person name="Petronek H.M."/>
            <person name="Kasson M.T."/>
            <person name="Metheny A.M."/>
            <person name="Stauder C.M."/>
            <person name="Lovett B."/>
            <person name="Lynch S.C."/>
            <person name="Garnas J.R."/>
            <person name="Kasson L.R."/>
            <person name="Stajich J.E."/>
        </authorList>
    </citation>
    <scope>NUCLEOTIDE SEQUENCE [LARGE SCALE GENOMIC DNA]</scope>
    <source>
        <strain evidence="2 3">NRRL 64653</strain>
    </source>
</reference>
<gene>
    <name evidence="2" type="ORF">QQX98_008548</name>
</gene>
<evidence type="ECO:0000313" key="2">
    <source>
        <dbReference type="EMBL" id="KAK7409308.1"/>
    </source>
</evidence>
<evidence type="ECO:0008006" key="4">
    <source>
        <dbReference type="Google" id="ProtNLM"/>
    </source>
</evidence>
<dbReference type="PANTHER" id="PTHR40616:SF1">
    <property type="entry name" value="LINALOOL DEHYDRATASE_ISOMERASE DOMAIN-CONTAINING PROTEIN"/>
    <property type="match status" value="1"/>
</dbReference>
<comment type="caution">
    <text evidence="2">The sequence shown here is derived from an EMBL/GenBank/DDBJ whole genome shotgun (WGS) entry which is preliminary data.</text>
</comment>
<proteinExistence type="predicted"/>
<protein>
    <recommendedName>
        <fullName evidence="4">Linalool dehydratase/isomerase domain-containing protein</fullName>
    </recommendedName>
</protein>
<keyword evidence="1" id="KW-0732">Signal</keyword>